<keyword evidence="1" id="KW-0784">Thiamine biosynthesis</keyword>
<feature type="binding site" evidence="1">
    <location>
        <position position="31"/>
    </location>
    <ligand>
        <name>Mg(2+)</name>
        <dbReference type="ChEBI" id="CHEBI:18420"/>
        <label>4</label>
    </ligand>
</feature>
<feature type="binding site" evidence="1">
    <location>
        <position position="324"/>
    </location>
    <ligand>
        <name>substrate</name>
    </ligand>
</feature>
<protein>
    <recommendedName>
        <fullName evidence="1">Thiamine-monophosphate kinase</fullName>
        <shortName evidence="1">TMP kinase</shortName>
        <shortName evidence="1">Thiamine-phosphate kinase</shortName>
        <ecNumber evidence="1">2.7.4.16</ecNumber>
    </recommendedName>
</protein>
<reference evidence="4 5" key="1">
    <citation type="submission" date="2023-06" db="EMBL/GenBank/DDBJ databases">
        <title>Five Gram-positive bacteria isolated from mangrove sediments in Shenzhen, Guangdong, China.</title>
        <authorList>
            <person name="Yu S."/>
            <person name="Zheng W."/>
            <person name="Huang Y."/>
        </authorList>
    </citation>
    <scope>NUCLEOTIDE SEQUENCE [LARGE SCALE GENOMIC DNA]</scope>
    <source>
        <strain evidence="4 5">SaN35-3</strain>
    </source>
</reference>
<feature type="binding site" evidence="1">
    <location>
        <position position="75"/>
    </location>
    <ligand>
        <name>Mg(2+)</name>
        <dbReference type="ChEBI" id="CHEBI:18420"/>
        <label>2</label>
    </ligand>
</feature>
<dbReference type="SUPFAM" id="SSF55326">
    <property type="entry name" value="PurM N-terminal domain-like"/>
    <property type="match status" value="1"/>
</dbReference>
<dbReference type="HAMAP" id="MF_02128">
    <property type="entry name" value="TMP_kinase"/>
    <property type="match status" value="1"/>
</dbReference>
<dbReference type="PANTHER" id="PTHR30270:SF0">
    <property type="entry name" value="THIAMINE-MONOPHOSPHATE KINASE"/>
    <property type="match status" value="1"/>
</dbReference>
<comment type="similarity">
    <text evidence="1">Belongs to the thiamine-monophosphate kinase family.</text>
</comment>
<feature type="domain" description="PurM-like C-terminal" evidence="3">
    <location>
        <begin position="153"/>
        <end position="300"/>
    </location>
</feature>
<feature type="binding site" evidence="1">
    <location>
        <position position="149"/>
    </location>
    <ligand>
        <name>ATP</name>
        <dbReference type="ChEBI" id="CHEBI:30616"/>
    </ligand>
</feature>
<evidence type="ECO:0000313" key="5">
    <source>
        <dbReference type="Proteomes" id="UP001197974"/>
    </source>
</evidence>
<dbReference type="Proteomes" id="UP001197974">
    <property type="component" value="Chromosome"/>
</dbReference>
<gene>
    <name evidence="1 4" type="primary">thiL</name>
    <name evidence="4" type="ORF">LC087_15615</name>
</gene>
<feature type="binding site" evidence="1">
    <location>
        <position position="75"/>
    </location>
    <ligand>
        <name>Mg(2+)</name>
        <dbReference type="ChEBI" id="CHEBI:18420"/>
        <label>4</label>
    </ligand>
</feature>
<dbReference type="InterPro" id="IPR036921">
    <property type="entry name" value="PurM-like_N_sf"/>
</dbReference>
<keyword evidence="1 4" id="KW-0418">Kinase</keyword>
<dbReference type="InterPro" id="IPR010918">
    <property type="entry name" value="PurM-like_C_dom"/>
</dbReference>
<dbReference type="Pfam" id="PF02769">
    <property type="entry name" value="AIRS_C"/>
    <property type="match status" value="1"/>
</dbReference>
<keyword evidence="1 4" id="KW-0808">Transferase</keyword>
<sequence>MVIIRDEFSIINSITPSSLKNKDVLVGIGDDAAVINSPKHLIVCVDTMVEEIHFTKQTMGLEDIGYKSLAINVSDIAAMGGKPLYYLVSISIPNAWSDEEIQSIYKGMEQCASLYQMDLIGGETVSTRGPLTIAVTALGKMESGRFTKRSNAKAGDIIFVTGSLGDSAGGLDILLNDYIKHTDDHSYLIKKHQRPTPKVDLGLQLAKINRVSLNDISDGLSSELYEIAEASSVSMMIEEEAIPMSTSLKNLYGKDQSLQYALTGGEDFELLGTMPSEDFHQLQQLTEQKGWSITQIGEVILQEDKPEVFLVKKNNPILLTKGGYNHFSEER</sequence>
<feature type="domain" description="PurM-like N-terminal" evidence="2">
    <location>
        <begin position="29"/>
        <end position="141"/>
    </location>
</feature>
<feature type="binding site" evidence="1">
    <location>
        <position position="218"/>
    </location>
    <ligand>
        <name>Mg(2+)</name>
        <dbReference type="ChEBI" id="CHEBI:18420"/>
        <label>5</label>
    </ligand>
</feature>
<feature type="binding site" evidence="1">
    <location>
        <position position="31"/>
    </location>
    <ligand>
        <name>Mg(2+)</name>
        <dbReference type="ChEBI" id="CHEBI:18420"/>
        <label>3</label>
    </ligand>
</feature>
<dbReference type="PANTHER" id="PTHR30270">
    <property type="entry name" value="THIAMINE-MONOPHOSPHATE KINASE"/>
    <property type="match status" value="1"/>
</dbReference>
<dbReference type="InterPro" id="IPR016188">
    <property type="entry name" value="PurM-like_N"/>
</dbReference>
<evidence type="ECO:0000259" key="2">
    <source>
        <dbReference type="Pfam" id="PF00586"/>
    </source>
</evidence>
<dbReference type="EMBL" id="CP129013">
    <property type="protein sequence ID" value="WLR42151.1"/>
    <property type="molecule type" value="Genomic_DNA"/>
</dbReference>
<feature type="binding site" evidence="1">
    <location>
        <position position="217"/>
    </location>
    <ligand>
        <name>ATP</name>
        <dbReference type="ChEBI" id="CHEBI:30616"/>
    </ligand>
</feature>
<dbReference type="RefSeq" id="WP_226543164.1">
    <property type="nucleotide sequence ID" value="NZ_CP129013.1"/>
</dbReference>
<keyword evidence="1" id="KW-0460">Magnesium</keyword>
<dbReference type="Gene3D" id="3.30.1330.10">
    <property type="entry name" value="PurM-like, N-terminal domain"/>
    <property type="match status" value="1"/>
</dbReference>
<evidence type="ECO:0000313" key="4">
    <source>
        <dbReference type="EMBL" id="WLR42151.1"/>
    </source>
</evidence>
<feature type="binding site" evidence="1">
    <location>
        <position position="46"/>
    </location>
    <ligand>
        <name>Mg(2+)</name>
        <dbReference type="ChEBI" id="CHEBI:18420"/>
        <label>2</label>
    </ligand>
</feature>
<name>A0ABY9JWU7_9BACI</name>
<dbReference type="EC" id="2.7.4.16" evidence="1"/>
<feature type="binding site" evidence="1">
    <location>
        <position position="75"/>
    </location>
    <ligand>
        <name>Mg(2+)</name>
        <dbReference type="ChEBI" id="CHEBI:18420"/>
        <label>3</label>
    </ligand>
</feature>
<dbReference type="Pfam" id="PF00586">
    <property type="entry name" value="AIRS"/>
    <property type="match status" value="1"/>
</dbReference>
<feature type="binding site" evidence="1">
    <location>
        <position position="215"/>
    </location>
    <ligand>
        <name>Mg(2+)</name>
        <dbReference type="ChEBI" id="CHEBI:18420"/>
        <label>3</label>
    </ligand>
</feature>
<comment type="miscellaneous">
    <text evidence="1">Reaction mechanism of ThiL seems to utilize a direct, inline transfer of the gamma-phosphate of ATP to TMP rather than a phosphorylated enzyme intermediate.</text>
</comment>
<evidence type="ECO:0000256" key="1">
    <source>
        <dbReference type="HAMAP-Rule" id="MF_02128"/>
    </source>
</evidence>
<dbReference type="PIRSF" id="PIRSF005303">
    <property type="entry name" value="Thiam_monoph_kin"/>
    <property type="match status" value="1"/>
</dbReference>
<feature type="binding site" evidence="1">
    <location>
        <position position="266"/>
    </location>
    <ligand>
        <name>substrate</name>
    </ligand>
</feature>
<dbReference type="GO" id="GO:0009030">
    <property type="term" value="F:thiamine-phosphate kinase activity"/>
    <property type="evidence" value="ECO:0007669"/>
    <property type="project" value="UniProtKB-EC"/>
</dbReference>
<comment type="catalytic activity">
    <reaction evidence="1">
        <text>thiamine phosphate + ATP = thiamine diphosphate + ADP</text>
        <dbReference type="Rhea" id="RHEA:15913"/>
        <dbReference type="ChEBI" id="CHEBI:30616"/>
        <dbReference type="ChEBI" id="CHEBI:37575"/>
        <dbReference type="ChEBI" id="CHEBI:58937"/>
        <dbReference type="ChEBI" id="CHEBI:456216"/>
        <dbReference type="EC" id="2.7.4.16"/>
    </reaction>
</comment>
<organism evidence="4 5">
    <name type="scientific">Bacillus carboniphilus</name>
    <dbReference type="NCBI Taxonomy" id="86663"/>
    <lineage>
        <taxon>Bacteria</taxon>
        <taxon>Bacillati</taxon>
        <taxon>Bacillota</taxon>
        <taxon>Bacilli</taxon>
        <taxon>Bacillales</taxon>
        <taxon>Bacillaceae</taxon>
        <taxon>Bacillus</taxon>
    </lineage>
</organism>
<dbReference type="SUPFAM" id="SSF56042">
    <property type="entry name" value="PurM C-terminal domain-like"/>
    <property type="match status" value="1"/>
</dbReference>
<dbReference type="NCBIfam" id="TIGR01379">
    <property type="entry name" value="thiL"/>
    <property type="match status" value="1"/>
</dbReference>
<dbReference type="InterPro" id="IPR036676">
    <property type="entry name" value="PurM-like_C_sf"/>
</dbReference>
<feature type="binding site" evidence="1">
    <location>
        <position position="105"/>
    </location>
    <ligand>
        <name>ATP</name>
        <dbReference type="ChEBI" id="CHEBI:30616"/>
    </ligand>
</feature>
<dbReference type="Gene3D" id="3.90.650.10">
    <property type="entry name" value="PurM-like C-terminal domain"/>
    <property type="match status" value="1"/>
</dbReference>
<comment type="function">
    <text evidence="1">Catalyzes the ATP-dependent phosphorylation of thiamine-monophosphate (TMP) to form thiamine-pyrophosphate (TPP), the active form of vitamin B1.</text>
</comment>
<keyword evidence="1" id="KW-0067">ATP-binding</keyword>
<comment type="caution">
    <text evidence="1">Lacks conserved residue(s) required for the propagation of feature annotation.</text>
</comment>
<dbReference type="CDD" id="cd02194">
    <property type="entry name" value="ThiL"/>
    <property type="match status" value="1"/>
</dbReference>
<keyword evidence="1" id="KW-0547">Nucleotide-binding</keyword>
<keyword evidence="5" id="KW-1185">Reference proteome</keyword>
<dbReference type="InterPro" id="IPR006283">
    <property type="entry name" value="ThiL-like"/>
</dbReference>
<evidence type="ECO:0000259" key="3">
    <source>
        <dbReference type="Pfam" id="PF02769"/>
    </source>
</evidence>
<keyword evidence="1" id="KW-0479">Metal-binding</keyword>
<accession>A0ABY9JWU7</accession>
<feature type="binding site" evidence="1">
    <location>
        <position position="46"/>
    </location>
    <ligand>
        <name>Mg(2+)</name>
        <dbReference type="ChEBI" id="CHEBI:18420"/>
        <label>1</label>
    </ligand>
</feature>
<feature type="binding site" evidence="1">
    <location>
        <position position="53"/>
    </location>
    <ligand>
        <name>substrate</name>
    </ligand>
</feature>
<comment type="pathway">
    <text evidence="1">Cofactor biosynthesis; thiamine diphosphate biosynthesis; thiamine diphosphate from thiamine phosphate: step 1/1.</text>
</comment>
<proteinExistence type="inferred from homology"/>